<evidence type="ECO:0000256" key="2">
    <source>
        <dbReference type="SAM" id="SignalP"/>
    </source>
</evidence>
<evidence type="ECO:0000313" key="3">
    <source>
        <dbReference type="EMBL" id="MBF4161012.1"/>
    </source>
</evidence>
<feature type="signal peptide" evidence="2">
    <location>
        <begin position="1"/>
        <end position="21"/>
    </location>
</feature>
<dbReference type="Proteomes" id="UP000656804">
    <property type="component" value="Unassembled WGS sequence"/>
</dbReference>
<evidence type="ECO:0000313" key="4">
    <source>
        <dbReference type="Proteomes" id="UP000656804"/>
    </source>
</evidence>
<feature type="chain" id="PRO_5037572890" description="Peptidase MA-like domain-containing protein" evidence="2">
    <location>
        <begin position="22"/>
        <end position="440"/>
    </location>
</feature>
<keyword evidence="2" id="KW-0732">Signal</keyword>
<dbReference type="AlphaFoldDB" id="A0A930UZK9"/>
<sequence length="440" mass="46850">MRRWVVALACLALALIGCSLRDRPPEPGSGPAPSPPTSRGVAPAPVKTQIKTALKQRAAAIRRGSGPRFERGLADADGAFADQQREYFDNLQQLPVQRYGLTFNARNVLRVGRSYWVVVAVRMQLGGVDEAPVVYRDRYRFTPGGAGRFKLDSVTDQAWEQRNHVVEQPWDAGPIVVASRGGVVLVADAADARRAPVLLNALSGAVSDVAVQLPSVWDGRVLVFAPGDTTLLESLPDLPGDPARLDAVAYPVPADDTAAHSPRAATRVVLSPELIEGGTTALSRDRLLRHELTHVALGGRAEGVAAWLSEGLAEWVSVQPLPTAKRTVSSAAIQVARSGAATLPTTAAFDDARAAAHYGLAWWAIEALRADGVDPWQLLAQAHATYEAERGDAGRDPSQAADIRTADALRSVTGLRPGQLARRAAVALVTAYGREAIARE</sequence>
<proteinExistence type="predicted"/>
<reference evidence="3" key="1">
    <citation type="submission" date="2020-11" db="EMBL/GenBank/DDBJ databases">
        <title>Nocardioides sp. CBS4Y-1, whole genome shotgun sequence.</title>
        <authorList>
            <person name="Tuo L."/>
        </authorList>
    </citation>
    <scope>NUCLEOTIDE SEQUENCE</scope>
    <source>
        <strain evidence="3">CBS4Y-1</strain>
    </source>
</reference>
<dbReference type="PROSITE" id="PS51257">
    <property type="entry name" value="PROKAR_LIPOPROTEIN"/>
    <property type="match status" value="1"/>
</dbReference>
<gene>
    <name evidence="3" type="ORF">ISG29_04870</name>
</gene>
<name>A0A930UZK9_9ACTN</name>
<evidence type="ECO:0008006" key="5">
    <source>
        <dbReference type="Google" id="ProtNLM"/>
    </source>
</evidence>
<accession>A0A930UZK9</accession>
<protein>
    <recommendedName>
        <fullName evidence="5">Peptidase MA-like domain-containing protein</fullName>
    </recommendedName>
</protein>
<organism evidence="3 4">
    <name type="scientific">Nocardioides acrostichi</name>
    <dbReference type="NCBI Taxonomy" id="2784339"/>
    <lineage>
        <taxon>Bacteria</taxon>
        <taxon>Bacillati</taxon>
        <taxon>Actinomycetota</taxon>
        <taxon>Actinomycetes</taxon>
        <taxon>Propionibacteriales</taxon>
        <taxon>Nocardioidaceae</taxon>
        <taxon>Nocardioides</taxon>
    </lineage>
</organism>
<feature type="region of interest" description="Disordered" evidence="1">
    <location>
        <begin position="22"/>
        <end position="44"/>
    </location>
</feature>
<dbReference type="RefSeq" id="WP_194502170.1">
    <property type="nucleotide sequence ID" value="NZ_JADIVZ010000001.1"/>
</dbReference>
<comment type="caution">
    <text evidence="3">The sequence shown here is derived from an EMBL/GenBank/DDBJ whole genome shotgun (WGS) entry which is preliminary data.</text>
</comment>
<dbReference type="EMBL" id="JADIVZ010000001">
    <property type="protein sequence ID" value="MBF4161012.1"/>
    <property type="molecule type" value="Genomic_DNA"/>
</dbReference>
<keyword evidence="4" id="KW-1185">Reference proteome</keyword>
<evidence type="ECO:0000256" key="1">
    <source>
        <dbReference type="SAM" id="MobiDB-lite"/>
    </source>
</evidence>
<feature type="compositionally biased region" description="Pro residues" evidence="1">
    <location>
        <begin position="26"/>
        <end position="36"/>
    </location>
</feature>